<dbReference type="InterPro" id="IPR002938">
    <property type="entry name" value="FAD-bd"/>
</dbReference>
<dbReference type="PANTHER" id="PTHR46720:SF3">
    <property type="entry name" value="FAD-BINDING DOMAIN-CONTAINING PROTEIN-RELATED"/>
    <property type="match status" value="1"/>
</dbReference>
<dbReference type="GO" id="GO:0016491">
    <property type="term" value="F:oxidoreductase activity"/>
    <property type="evidence" value="ECO:0007669"/>
    <property type="project" value="UniProtKB-KW"/>
</dbReference>
<evidence type="ECO:0000256" key="3">
    <source>
        <dbReference type="ARBA" id="ARBA00023002"/>
    </source>
</evidence>
<evidence type="ECO:0000256" key="2">
    <source>
        <dbReference type="ARBA" id="ARBA00022827"/>
    </source>
</evidence>
<organism evidence="6 7">
    <name type="scientific">Viridothelium virens</name>
    <name type="common">Speckled blister lichen</name>
    <name type="synonym">Trypethelium virens</name>
    <dbReference type="NCBI Taxonomy" id="1048519"/>
    <lineage>
        <taxon>Eukaryota</taxon>
        <taxon>Fungi</taxon>
        <taxon>Dikarya</taxon>
        <taxon>Ascomycota</taxon>
        <taxon>Pezizomycotina</taxon>
        <taxon>Dothideomycetes</taxon>
        <taxon>Dothideomycetes incertae sedis</taxon>
        <taxon>Trypetheliales</taxon>
        <taxon>Trypetheliaceae</taxon>
        <taxon>Viridothelium</taxon>
    </lineage>
</organism>
<evidence type="ECO:0000313" key="7">
    <source>
        <dbReference type="Proteomes" id="UP000800092"/>
    </source>
</evidence>
<dbReference type="GO" id="GO:0044550">
    <property type="term" value="P:secondary metabolite biosynthetic process"/>
    <property type="evidence" value="ECO:0007669"/>
    <property type="project" value="TreeGrafter"/>
</dbReference>
<dbReference type="PRINTS" id="PR00420">
    <property type="entry name" value="RNGMNOXGNASE"/>
</dbReference>
<evidence type="ECO:0000313" key="6">
    <source>
        <dbReference type="EMBL" id="KAF2237509.1"/>
    </source>
</evidence>
<evidence type="ECO:0000256" key="1">
    <source>
        <dbReference type="ARBA" id="ARBA00022630"/>
    </source>
</evidence>
<sequence>MTSTSTPSKPFDIAVVGGGIGGVVLAIGLLHNHIPFTLYESAHAFGEIGAGVSFGPNAVWAMRLIDPAIEEAFHRVATRNSWESKKDLWFTFRYGQDKNDGSNHVGDVITDLASPPVGQCGVYRASYLEELVKLLPEGVAHFSKRLEEIEDNGDYVTLHFHDGTAAKHSAIVGCDGIKSRTRQIVLGKESPVSHPQYTHTYAYRGLIPMGEAVQVLGEEEARNSQQYLGYDGHLLTFPIQKGRTMNVVAFRTRFDHEWKDDRWVVPMNREDMDHDFENFGDSVKKILSMMQKPDVWALFHHLPAPTYYKGRICLLGDAAHATTPHCGAGAGQAIEDAYVLSNILAKVTDVRDLETAFSVYDEVRRPRSQRLVSCSRETGKLYDFELEETQDDKESLKRNLGSRFRWLWEEDVERHGAGAVEKFEQLKSERRK</sequence>
<keyword evidence="7" id="KW-1185">Reference proteome</keyword>
<dbReference type="Proteomes" id="UP000800092">
    <property type="component" value="Unassembled WGS sequence"/>
</dbReference>
<dbReference type="OrthoDB" id="417877at2759"/>
<dbReference type="SUPFAM" id="SSF54373">
    <property type="entry name" value="FAD-linked reductases, C-terminal domain"/>
    <property type="match status" value="1"/>
</dbReference>
<dbReference type="FunFam" id="3.50.50.60:FF:000153">
    <property type="entry name" value="Salicylate hydroxylase, putative"/>
    <property type="match status" value="1"/>
</dbReference>
<keyword evidence="3" id="KW-0560">Oxidoreductase</keyword>
<evidence type="ECO:0000256" key="4">
    <source>
        <dbReference type="SAM" id="Phobius"/>
    </source>
</evidence>
<dbReference type="SUPFAM" id="SSF51905">
    <property type="entry name" value="FAD/NAD(P)-binding domain"/>
    <property type="match status" value="1"/>
</dbReference>
<feature type="transmembrane region" description="Helical" evidence="4">
    <location>
        <begin position="12"/>
        <end position="31"/>
    </location>
</feature>
<dbReference type="GO" id="GO:0071949">
    <property type="term" value="F:FAD binding"/>
    <property type="evidence" value="ECO:0007669"/>
    <property type="project" value="InterPro"/>
</dbReference>
<keyword evidence="4" id="KW-0472">Membrane</keyword>
<dbReference type="PANTHER" id="PTHR46720">
    <property type="entry name" value="HYDROXYLASE, PUTATIVE (AFU_ORTHOLOGUE AFUA_3G01460)-RELATED"/>
    <property type="match status" value="1"/>
</dbReference>
<keyword evidence="4" id="KW-0812">Transmembrane</keyword>
<feature type="domain" description="FAD-binding" evidence="5">
    <location>
        <begin position="141"/>
        <end position="373"/>
    </location>
</feature>
<evidence type="ECO:0000259" key="5">
    <source>
        <dbReference type="Pfam" id="PF01494"/>
    </source>
</evidence>
<dbReference type="EMBL" id="ML991780">
    <property type="protein sequence ID" value="KAF2237509.1"/>
    <property type="molecule type" value="Genomic_DNA"/>
</dbReference>
<dbReference type="InterPro" id="IPR036188">
    <property type="entry name" value="FAD/NAD-bd_sf"/>
</dbReference>
<dbReference type="InterPro" id="IPR051104">
    <property type="entry name" value="FAD_monoxygenase"/>
</dbReference>
<keyword evidence="4" id="KW-1133">Transmembrane helix</keyword>
<keyword evidence="2" id="KW-0274">FAD</keyword>
<gene>
    <name evidence="6" type="ORF">EV356DRAFT_530227</name>
</gene>
<reference evidence="6" key="1">
    <citation type="journal article" date="2020" name="Stud. Mycol.">
        <title>101 Dothideomycetes genomes: a test case for predicting lifestyles and emergence of pathogens.</title>
        <authorList>
            <person name="Haridas S."/>
            <person name="Albert R."/>
            <person name="Binder M."/>
            <person name="Bloem J."/>
            <person name="Labutti K."/>
            <person name="Salamov A."/>
            <person name="Andreopoulos B."/>
            <person name="Baker S."/>
            <person name="Barry K."/>
            <person name="Bills G."/>
            <person name="Bluhm B."/>
            <person name="Cannon C."/>
            <person name="Castanera R."/>
            <person name="Culley D."/>
            <person name="Daum C."/>
            <person name="Ezra D."/>
            <person name="Gonzalez J."/>
            <person name="Henrissat B."/>
            <person name="Kuo A."/>
            <person name="Liang C."/>
            <person name="Lipzen A."/>
            <person name="Lutzoni F."/>
            <person name="Magnuson J."/>
            <person name="Mondo S."/>
            <person name="Nolan M."/>
            <person name="Ohm R."/>
            <person name="Pangilinan J."/>
            <person name="Park H.-J."/>
            <person name="Ramirez L."/>
            <person name="Alfaro M."/>
            <person name="Sun H."/>
            <person name="Tritt A."/>
            <person name="Yoshinaga Y."/>
            <person name="Zwiers L.-H."/>
            <person name="Turgeon B."/>
            <person name="Goodwin S."/>
            <person name="Spatafora J."/>
            <person name="Crous P."/>
            <person name="Grigoriev I."/>
        </authorList>
    </citation>
    <scope>NUCLEOTIDE SEQUENCE</scope>
    <source>
        <strain evidence="6">Tuck. ex Michener</strain>
    </source>
</reference>
<dbReference type="Gene3D" id="3.50.50.60">
    <property type="entry name" value="FAD/NAD(P)-binding domain"/>
    <property type="match status" value="1"/>
</dbReference>
<proteinExistence type="predicted"/>
<keyword evidence="1" id="KW-0285">Flavoprotein</keyword>
<accession>A0A6A6HI64</accession>
<dbReference type="Pfam" id="PF01494">
    <property type="entry name" value="FAD_binding_3"/>
    <property type="match status" value="1"/>
</dbReference>
<name>A0A6A6HI64_VIRVR</name>
<dbReference type="AlphaFoldDB" id="A0A6A6HI64"/>
<protein>
    <submittedName>
        <fullName evidence="6">FAD/NAD(P)-binding domain-containing protein</fullName>
    </submittedName>
</protein>